<feature type="domain" description="DUF4367" evidence="2">
    <location>
        <begin position="152"/>
        <end position="262"/>
    </location>
</feature>
<keyword evidence="1" id="KW-0472">Membrane</keyword>
<accession>A0A926FEV6</accession>
<proteinExistence type="predicted"/>
<dbReference type="AlphaFoldDB" id="A0A926FEV6"/>
<evidence type="ECO:0000259" key="2">
    <source>
        <dbReference type="Pfam" id="PF14285"/>
    </source>
</evidence>
<keyword evidence="1" id="KW-0812">Transmembrane</keyword>
<dbReference type="Pfam" id="PF14285">
    <property type="entry name" value="DUF4367"/>
    <property type="match status" value="1"/>
</dbReference>
<dbReference type="InterPro" id="IPR025377">
    <property type="entry name" value="DUF4367"/>
</dbReference>
<name>A0A926FEV6_9FIRM</name>
<organism evidence="3 4">
    <name type="scientific">Qingrenia yutianensis</name>
    <dbReference type="NCBI Taxonomy" id="2763676"/>
    <lineage>
        <taxon>Bacteria</taxon>
        <taxon>Bacillati</taxon>
        <taxon>Bacillota</taxon>
        <taxon>Clostridia</taxon>
        <taxon>Eubacteriales</taxon>
        <taxon>Oscillospiraceae</taxon>
        <taxon>Qingrenia</taxon>
    </lineage>
</organism>
<dbReference type="Proteomes" id="UP000647416">
    <property type="component" value="Unassembled WGS sequence"/>
</dbReference>
<evidence type="ECO:0000313" key="3">
    <source>
        <dbReference type="EMBL" id="MBC8597442.1"/>
    </source>
</evidence>
<reference evidence="3" key="1">
    <citation type="submission" date="2020-08" db="EMBL/GenBank/DDBJ databases">
        <title>Genome public.</title>
        <authorList>
            <person name="Liu C."/>
            <person name="Sun Q."/>
        </authorList>
    </citation>
    <scope>NUCLEOTIDE SEQUENCE</scope>
    <source>
        <strain evidence="3">NSJ-50</strain>
    </source>
</reference>
<dbReference type="EMBL" id="JACRTE010000031">
    <property type="protein sequence ID" value="MBC8597442.1"/>
    <property type="molecule type" value="Genomic_DNA"/>
</dbReference>
<evidence type="ECO:0000313" key="4">
    <source>
        <dbReference type="Proteomes" id="UP000647416"/>
    </source>
</evidence>
<keyword evidence="1" id="KW-1133">Transmembrane helix</keyword>
<dbReference type="RefSeq" id="WP_262432715.1">
    <property type="nucleotide sequence ID" value="NZ_JACRTE010000031.1"/>
</dbReference>
<gene>
    <name evidence="3" type="ORF">H8706_11295</name>
</gene>
<comment type="caution">
    <text evidence="3">The sequence shown here is derived from an EMBL/GenBank/DDBJ whole genome shotgun (WGS) entry which is preliminary data.</text>
</comment>
<keyword evidence="4" id="KW-1185">Reference proteome</keyword>
<evidence type="ECO:0000256" key="1">
    <source>
        <dbReference type="SAM" id="Phobius"/>
    </source>
</evidence>
<sequence length="263" mass="30273">MRNENCENIRQTFDDIIKKSVEMEMTDSLSPLTDEDIKKMGYPSPPADMYDKIMKECTNATINLDDGFDKKPNNSKKHKLHKFIVIAAAILILSCGAFSVGAVRVYVFKIIHQITENSIQFFGINDGSYNYDADENEAYNNADKALGYTTLKPKYMPDGYVFDSVKLYENDHVIMVYKNQDKIIKLTQELKTDPTYSGEAVDTKEGYTYTLTVKNTIINIAEHKQLDTDIKWYSAIWNDENLIYNVSSNCNKKEFEKFIKSLY</sequence>
<feature type="transmembrane region" description="Helical" evidence="1">
    <location>
        <begin position="83"/>
        <end position="107"/>
    </location>
</feature>
<protein>
    <submittedName>
        <fullName evidence="3">DUF4367 domain-containing protein</fullName>
    </submittedName>
</protein>